<keyword evidence="5" id="KW-0998">Cell outer membrane</keyword>
<feature type="domain" description="RagB/SusD" evidence="6">
    <location>
        <begin position="283"/>
        <end position="545"/>
    </location>
</feature>
<dbReference type="InterPro" id="IPR033985">
    <property type="entry name" value="SusD-like_N"/>
</dbReference>
<keyword evidence="3" id="KW-0732">Signal</keyword>
<evidence type="ECO:0000256" key="4">
    <source>
        <dbReference type="ARBA" id="ARBA00023136"/>
    </source>
</evidence>
<dbReference type="SUPFAM" id="SSF48452">
    <property type="entry name" value="TPR-like"/>
    <property type="match status" value="1"/>
</dbReference>
<keyword evidence="9" id="KW-1185">Reference proteome</keyword>
<proteinExistence type="inferred from homology"/>
<dbReference type="Proteomes" id="UP000033035">
    <property type="component" value="Unassembled WGS sequence"/>
</dbReference>
<protein>
    <recommendedName>
        <fullName evidence="10">RagB/SusD domain-containing protein</fullName>
    </recommendedName>
</protein>
<evidence type="ECO:0000259" key="7">
    <source>
        <dbReference type="Pfam" id="PF14322"/>
    </source>
</evidence>
<gene>
    <name evidence="8" type="ORF">HMPREF1536_02899</name>
</gene>
<dbReference type="Gene3D" id="1.25.40.390">
    <property type="match status" value="1"/>
</dbReference>
<evidence type="ECO:0000256" key="1">
    <source>
        <dbReference type="ARBA" id="ARBA00004442"/>
    </source>
</evidence>
<dbReference type="STRING" id="1203610.HMPREF1536_02899"/>
<organism evidence="8 9">
    <name type="scientific">Parabacteroides gordonii MS-1 = DSM 23371</name>
    <dbReference type="NCBI Taxonomy" id="1203610"/>
    <lineage>
        <taxon>Bacteria</taxon>
        <taxon>Pseudomonadati</taxon>
        <taxon>Bacteroidota</taxon>
        <taxon>Bacteroidia</taxon>
        <taxon>Bacteroidales</taxon>
        <taxon>Tannerellaceae</taxon>
        <taxon>Parabacteroides</taxon>
    </lineage>
</organism>
<comment type="caution">
    <text evidence="8">The sequence shown here is derived from an EMBL/GenBank/DDBJ whole genome shotgun (WGS) entry which is preliminary data.</text>
</comment>
<evidence type="ECO:0000256" key="3">
    <source>
        <dbReference type="ARBA" id="ARBA00022729"/>
    </source>
</evidence>
<dbReference type="Pfam" id="PF14322">
    <property type="entry name" value="SusD-like_3"/>
    <property type="match status" value="1"/>
</dbReference>
<reference evidence="8 9" key="1">
    <citation type="submission" date="2013-04" db="EMBL/GenBank/DDBJ databases">
        <title>The Genome Sequence of Parabacteroides gordonii DSM 23371.</title>
        <authorList>
            <consortium name="The Broad Institute Genomics Platform"/>
            <person name="Earl A."/>
            <person name="Ward D."/>
            <person name="Feldgarden M."/>
            <person name="Gevers D."/>
            <person name="Martens E."/>
            <person name="Sakamoto M."/>
            <person name="Benno Y."/>
            <person name="Suzuki N."/>
            <person name="Matsunaga N."/>
            <person name="Koshihara K."/>
            <person name="Seki M."/>
            <person name="Komiya H."/>
            <person name="Walker B."/>
            <person name="Young S."/>
            <person name="Zeng Q."/>
            <person name="Gargeya S."/>
            <person name="Fitzgerald M."/>
            <person name="Haas B."/>
            <person name="Abouelleil A."/>
            <person name="Allen A.W."/>
            <person name="Alvarado L."/>
            <person name="Arachchi H.M."/>
            <person name="Berlin A.M."/>
            <person name="Chapman S.B."/>
            <person name="Gainer-Dewar J."/>
            <person name="Goldberg J."/>
            <person name="Griggs A."/>
            <person name="Gujja S."/>
            <person name="Hansen M."/>
            <person name="Howarth C."/>
            <person name="Imamovic A."/>
            <person name="Ireland A."/>
            <person name="Larimer J."/>
            <person name="McCowan C."/>
            <person name="Murphy C."/>
            <person name="Pearson M."/>
            <person name="Poon T.W."/>
            <person name="Priest M."/>
            <person name="Roberts A."/>
            <person name="Saif S."/>
            <person name="Shea T."/>
            <person name="Sisk P."/>
            <person name="Sykes S."/>
            <person name="Wortman J."/>
            <person name="Nusbaum C."/>
            <person name="Birren B."/>
        </authorList>
    </citation>
    <scope>NUCLEOTIDE SEQUENCE [LARGE SCALE GENOMIC DNA]</scope>
    <source>
        <strain evidence="8 9">MS-1</strain>
    </source>
</reference>
<evidence type="ECO:0000256" key="5">
    <source>
        <dbReference type="ARBA" id="ARBA00023237"/>
    </source>
</evidence>
<evidence type="ECO:0000313" key="8">
    <source>
        <dbReference type="EMBL" id="KKB55430.1"/>
    </source>
</evidence>
<dbReference type="PATRIC" id="fig|1203610.3.peg.2967"/>
<keyword evidence="4" id="KW-0472">Membrane</keyword>
<comment type="similarity">
    <text evidence="2">Belongs to the SusD family.</text>
</comment>
<dbReference type="HOGENOM" id="CLU_015553_0_0_10"/>
<evidence type="ECO:0000256" key="2">
    <source>
        <dbReference type="ARBA" id="ARBA00006275"/>
    </source>
</evidence>
<dbReference type="GO" id="GO:0009279">
    <property type="term" value="C:cell outer membrane"/>
    <property type="evidence" value="ECO:0007669"/>
    <property type="project" value="UniProtKB-SubCell"/>
</dbReference>
<dbReference type="AlphaFoldDB" id="A0A0F5JD35"/>
<feature type="domain" description="SusD-like N-terminal" evidence="7">
    <location>
        <begin position="85"/>
        <end position="224"/>
    </location>
</feature>
<dbReference type="InterPro" id="IPR012944">
    <property type="entry name" value="SusD_RagB_dom"/>
</dbReference>
<evidence type="ECO:0008006" key="10">
    <source>
        <dbReference type="Google" id="ProtNLM"/>
    </source>
</evidence>
<evidence type="ECO:0000259" key="6">
    <source>
        <dbReference type="Pfam" id="PF07980"/>
    </source>
</evidence>
<dbReference type="EMBL" id="AQHW01000015">
    <property type="protein sequence ID" value="KKB55430.1"/>
    <property type="molecule type" value="Genomic_DNA"/>
</dbReference>
<dbReference type="PROSITE" id="PS51257">
    <property type="entry name" value="PROKAR_LIPOPROTEIN"/>
    <property type="match status" value="1"/>
</dbReference>
<name>A0A0F5JD35_9BACT</name>
<dbReference type="InterPro" id="IPR011990">
    <property type="entry name" value="TPR-like_helical_dom_sf"/>
</dbReference>
<dbReference type="RefSeq" id="WP_028729572.1">
    <property type="nucleotide sequence ID" value="NZ_KE386764.1"/>
</dbReference>
<evidence type="ECO:0000313" key="9">
    <source>
        <dbReference type="Proteomes" id="UP000033035"/>
    </source>
</evidence>
<accession>A0A0F5JD35</accession>
<sequence>MKKRILFYIGLIYVGLTVSSCSDFLQKDPPSSPSESIFWQKKSDFDYALTACYSSIIDNGFTSDMGPCFDNLTDNALCQFDDGWYGKTKTMIMGDIYSTTDGFVSGVFNGSFKAISRCNLFMDKLNAYEGTDISDTDRTYMIAQVKALRAYFYHWLFFCYKEVPVFTNFLSLEEQYQPKASRKEIYDQIMKDFSEAAAALNDATYMDAPGRFTKGACYAYMARVEMFNAYSDDNGIPTGIAKPEAMKKVIEYCENVKGYALDKSLRTAFIESQQMSSTEMIFSARYAAPDLTNSANVAYCAWSCTMIQRNLVDAYECTDGKAWGESPLTVPVNEDLLTSPAADKAAVRAEREKLFINRDARMSASIIPSTVYRFPELPGYPDNAVIYDSEPGFTGFGVFRFIQPFTADEKPYNSIVGADFNLMRYAHVLLMLAEAENEANGPTAKAYDAINQVRVRAGQPELPQGLTKEQLRDRIRKEWRIETVLEGWRYFQLKQWNELKNVPAIVAQEKLYTVAAKYEDRFMFWPIPQAEIDKANGLLIQDPAYK</sequence>
<comment type="subcellular location">
    <subcellularLocation>
        <location evidence="1">Cell outer membrane</location>
    </subcellularLocation>
</comment>
<dbReference type="Pfam" id="PF07980">
    <property type="entry name" value="SusD_RagB"/>
    <property type="match status" value="1"/>
</dbReference>